<protein>
    <recommendedName>
        <fullName evidence="3">Antitoxin SocA-like Panacea domain-containing protein</fullName>
    </recommendedName>
</protein>
<comment type="caution">
    <text evidence="1">The sequence shown here is derived from an EMBL/GenBank/DDBJ whole genome shotgun (WGS) entry which is preliminary data.</text>
</comment>
<organism evidence="1 2">
    <name type="scientific">Halorussus caseinilyticus</name>
    <dbReference type="NCBI Taxonomy" id="3034025"/>
    <lineage>
        <taxon>Archaea</taxon>
        <taxon>Methanobacteriati</taxon>
        <taxon>Methanobacteriota</taxon>
        <taxon>Stenosarchaea group</taxon>
        <taxon>Halobacteria</taxon>
        <taxon>Halobacteriales</taxon>
        <taxon>Haladaptataceae</taxon>
        <taxon>Halorussus</taxon>
    </lineage>
</organism>
<accession>A0ABD5WIG5</accession>
<evidence type="ECO:0000313" key="2">
    <source>
        <dbReference type="Proteomes" id="UP001596407"/>
    </source>
</evidence>
<name>A0ABD5WIG5_9EURY</name>
<dbReference type="RefSeq" id="WP_382208505.1">
    <property type="nucleotide sequence ID" value="NZ_JBHSZH010000001.1"/>
</dbReference>
<dbReference type="EMBL" id="JBHSZH010000001">
    <property type="protein sequence ID" value="MFC7078969.1"/>
    <property type="molecule type" value="Genomic_DNA"/>
</dbReference>
<dbReference type="AlphaFoldDB" id="A0ABD5WIG5"/>
<reference evidence="1 2" key="1">
    <citation type="journal article" date="2019" name="Int. J. Syst. Evol. Microbiol.">
        <title>The Global Catalogue of Microorganisms (GCM) 10K type strain sequencing project: providing services to taxonomists for standard genome sequencing and annotation.</title>
        <authorList>
            <consortium name="The Broad Institute Genomics Platform"/>
            <consortium name="The Broad Institute Genome Sequencing Center for Infectious Disease"/>
            <person name="Wu L."/>
            <person name="Ma J."/>
        </authorList>
    </citation>
    <scope>NUCLEOTIDE SEQUENCE [LARGE SCALE GENOMIC DNA]</scope>
    <source>
        <strain evidence="1 2">DT72</strain>
    </source>
</reference>
<gene>
    <name evidence="1" type="ORF">ACFQJ6_01325</name>
</gene>
<evidence type="ECO:0000313" key="1">
    <source>
        <dbReference type="EMBL" id="MFC7078969.1"/>
    </source>
</evidence>
<sequence length="139" mass="16182">MDEAGGEVDGRTRFIKLIFLAQEKAGESFPVEYDFEAYDYGPFDKNILHDLDDLEDEGIISSQETDIGNNKKYTYRLNNQYRGNLRDELPEDLDITDEEWDQIESQAERVARQFNSVPISRLLEHVYNKYPGYTSESVI</sequence>
<proteinExistence type="predicted"/>
<evidence type="ECO:0008006" key="3">
    <source>
        <dbReference type="Google" id="ProtNLM"/>
    </source>
</evidence>
<dbReference type="Proteomes" id="UP001596407">
    <property type="component" value="Unassembled WGS sequence"/>
</dbReference>
<keyword evidence="2" id="KW-1185">Reference proteome</keyword>